<organism evidence="1 2">
    <name type="scientific">Aspergillus melleus</name>
    <dbReference type="NCBI Taxonomy" id="138277"/>
    <lineage>
        <taxon>Eukaryota</taxon>
        <taxon>Fungi</taxon>
        <taxon>Dikarya</taxon>
        <taxon>Ascomycota</taxon>
        <taxon>Pezizomycotina</taxon>
        <taxon>Eurotiomycetes</taxon>
        <taxon>Eurotiomycetidae</taxon>
        <taxon>Eurotiales</taxon>
        <taxon>Aspergillaceae</taxon>
        <taxon>Aspergillus</taxon>
        <taxon>Aspergillus subgen. Circumdati</taxon>
    </lineage>
</organism>
<evidence type="ECO:0000313" key="2">
    <source>
        <dbReference type="Proteomes" id="UP001177260"/>
    </source>
</evidence>
<dbReference type="Proteomes" id="UP001177260">
    <property type="component" value="Unassembled WGS sequence"/>
</dbReference>
<protein>
    <submittedName>
        <fullName evidence="1">Pre-rRNA-processing protein ipi3</fullName>
    </submittedName>
</protein>
<keyword evidence="2" id="KW-1185">Reference proteome</keyword>
<accession>A0ACC3AVG0</accession>
<proteinExistence type="predicted"/>
<dbReference type="EMBL" id="JAOPJF010000061">
    <property type="protein sequence ID" value="KAK1141600.1"/>
    <property type="molecule type" value="Genomic_DNA"/>
</dbReference>
<gene>
    <name evidence="1" type="primary">IPI3</name>
    <name evidence="1" type="ORF">N8T08_008864</name>
</gene>
<reference evidence="1 2" key="1">
    <citation type="journal article" date="2023" name="ACS Omega">
        <title>Identification of the Neoaspergillic Acid Biosynthesis Gene Cluster by Establishing an In Vitro CRISPR-Ribonucleoprotein Genetic System in Aspergillus melleus.</title>
        <authorList>
            <person name="Yuan B."/>
            <person name="Grau M.F."/>
            <person name="Murata R.M."/>
            <person name="Torok T."/>
            <person name="Venkateswaran K."/>
            <person name="Stajich J.E."/>
            <person name="Wang C.C.C."/>
        </authorList>
    </citation>
    <scope>NUCLEOTIDE SEQUENCE [LARGE SCALE GENOMIC DNA]</scope>
    <source>
        <strain evidence="1 2">IMV 1140</strain>
    </source>
</reference>
<sequence>MLSEYFVASTLASAKAPTSNSLRDVGICVHEFQPAPTLRSSFKKSSTAANCLAVSPSHVFAAQSEKAILHVYSREKGNQEATVPFPERIRSIAIAGSKNGDVVVLGTEGGRLILWETCTGRQVATTASHLSPVTALVVDPSSNFILSGSQDANVHVWSLVDLLSFTKAPSGRDRQPPNSPVRTFSNHRAAITSIAVGHSTGRYNIAVSAAQDNTAIAWDYHTGRVLRTYLLPSSATSLTLDPVDRAFYVGYEDGSIQSVDFYKSNSIQHPLHDPSLQSTPSQPPAEDRWAPPTAESGAAHTLCLSYDGMTLLSGHQNGKVLSWNVGRRKYASTVADYTHPVTNLFMLPPNGLPQPSLELQRTAHTIVKPRYDSTLSESSQTAGVVPADYTFSTHLLPTSSTPTQSKPDQFSGAFTNATFPDSMIEEGLAELSLFSQGGGASGTPIPSMAYAAPTEDMAAKDSHIASLEAEIAQLKKKASINETARQATTNEVTKLRSDLVNLHDHINQLHQSHEQTQREKSLRQARKEARETKRREAWFAAEKKGKKGDAVLRKMDAEESEQTSDSDDHSSDEQ</sequence>
<comment type="caution">
    <text evidence="1">The sequence shown here is derived from an EMBL/GenBank/DDBJ whole genome shotgun (WGS) entry which is preliminary data.</text>
</comment>
<evidence type="ECO:0000313" key="1">
    <source>
        <dbReference type="EMBL" id="KAK1141600.1"/>
    </source>
</evidence>
<name>A0ACC3AVG0_9EURO</name>